<feature type="transmembrane region" description="Helical" evidence="7">
    <location>
        <begin position="321"/>
        <end position="346"/>
    </location>
</feature>
<evidence type="ECO:0000256" key="7">
    <source>
        <dbReference type="SAM" id="Phobius"/>
    </source>
</evidence>
<feature type="transmembrane region" description="Helical" evidence="7">
    <location>
        <begin position="386"/>
        <end position="405"/>
    </location>
</feature>
<evidence type="ECO:0000256" key="2">
    <source>
        <dbReference type="ARBA" id="ARBA00022448"/>
    </source>
</evidence>
<comment type="caution">
    <text evidence="9">The sequence shown here is derived from an EMBL/GenBank/DDBJ whole genome shotgun (WGS) entry which is preliminary data.</text>
</comment>
<accession>A0A433VFG8</accession>
<feature type="domain" description="Major facilitator superfamily (MFS) profile" evidence="8">
    <location>
        <begin position="18"/>
        <end position="408"/>
    </location>
</feature>
<feature type="transmembrane region" description="Helical" evidence="7">
    <location>
        <begin position="300"/>
        <end position="315"/>
    </location>
</feature>
<reference evidence="9" key="1">
    <citation type="submission" date="2018-12" db="EMBL/GenBank/DDBJ databases">
        <authorList>
            <person name="Will S."/>
            <person name="Neumann-Schaal M."/>
            <person name="Henke P."/>
        </authorList>
    </citation>
    <scope>NUCLEOTIDE SEQUENCE</scope>
    <source>
        <strain evidence="9">PCC 7102</strain>
    </source>
</reference>
<feature type="transmembrane region" description="Helical" evidence="7">
    <location>
        <begin position="21"/>
        <end position="44"/>
    </location>
</feature>
<proteinExistence type="predicted"/>
<dbReference type="SUPFAM" id="SSF54909">
    <property type="entry name" value="Dimeric alpha+beta barrel"/>
    <property type="match status" value="1"/>
</dbReference>
<name>A0A433VFG8_9CYAN</name>
<evidence type="ECO:0000256" key="1">
    <source>
        <dbReference type="ARBA" id="ARBA00004651"/>
    </source>
</evidence>
<keyword evidence="6 7" id="KW-0472">Membrane</keyword>
<keyword evidence="4 7" id="KW-0812">Transmembrane</keyword>
<dbReference type="CDD" id="cd06173">
    <property type="entry name" value="MFS_MefA_like"/>
    <property type="match status" value="1"/>
</dbReference>
<dbReference type="InterPro" id="IPR020846">
    <property type="entry name" value="MFS_dom"/>
</dbReference>
<keyword evidence="5 7" id="KW-1133">Transmembrane helix</keyword>
<dbReference type="EMBL" id="RSCL01000010">
    <property type="protein sequence ID" value="RUT04834.1"/>
    <property type="molecule type" value="Genomic_DNA"/>
</dbReference>
<evidence type="ECO:0000256" key="5">
    <source>
        <dbReference type="ARBA" id="ARBA00022989"/>
    </source>
</evidence>
<dbReference type="Proteomes" id="UP000271624">
    <property type="component" value="Unassembled WGS sequence"/>
</dbReference>
<evidence type="ECO:0000259" key="8">
    <source>
        <dbReference type="PROSITE" id="PS50850"/>
    </source>
</evidence>
<comment type="subcellular location">
    <subcellularLocation>
        <location evidence="1">Cell membrane</location>
        <topology evidence="1">Multi-pass membrane protein</topology>
    </subcellularLocation>
</comment>
<dbReference type="PANTHER" id="PTHR23513:SF11">
    <property type="entry name" value="STAPHYLOFERRIN A TRANSPORTER"/>
    <property type="match status" value="1"/>
</dbReference>
<dbReference type="InterPro" id="IPR010290">
    <property type="entry name" value="TM_effector"/>
</dbReference>
<evidence type="ECO:0000313" key="10">
    <source>
        <dbReference type="Proteomes" id="UP000271624"/>
    </source>
</evidence>
<feature type="transmembrane region" description="Helical" evidence="7">
    <location>
        <begin position="267"/>
        <end position="288"/>
    </location>
</feature>
<feature type="transmembrane region" description="Helical" evidence="7">
    <location>
        <begin position="184"/>
        <end position="203"/>
    </location>
</feature>
<feature type="transmembrane region" description="Helical" evidence="7">
    <location>
        <begin position="237"/>
        <end position="255"/>
    </location>
</feature>
<keyword evidence="2" id="KW-0813">Transport</keyword>
<evidence type="ECO:0000313" key="9">
    <source>
        <dbReference type="EMBL" id="RUT04834.1"/>
    </source>
</evidence>
<protein>
    <submittedName>
        <fullName evidence="9">MFS transporter</fullName>
    </submittedName>
</protein>
<feature type="transmembrane region" description="Helical" evidence="7">
    <location>
        <begin position="92"/>
        <end position="109"/>
    </location>
</feature>
<dbReference type="Pfam" id="PF05977">
    <property type="entry name" value="MFS_3"/>
    <property type="match status" value="1"/>
</dbReference>
<dbReference type="InterPro" id="IPR011008">
    <property type="entry name" value="Dimeric_a/b-barrel"/>
</dbReference>
<dbReference type="InterPro" id="IPR036259">
    <property type="entry name" value="MFS_trans_sf"/>
</dbReference>
<keyword evidence="3" id="KW-1003">Cell membrane</keyword>
<dbReference type="GO" id="GO:0005886">
    <property type="term" value="C:plasma membrane"/>
    <property type="evidence" value="ECO:0007669"/>
    <property type="project" value="UniProtKB-SubCell"/>
</dbReference>
<evidence type="ECO:0000256" key="6">
    <source>
        <dbReference type="ARBA" id="ARBA00023136"/>
    </source>
</evidence>
<evidence type="ECO:0000256" key="3">
    <source>
        <dbReference type="ARBA" id="ARBA00022475"/>
    </source>
</evidence>
<keyword evidence="10" id="KW-1185">Reference proteome</keyword>
<gene>
    <name evidence="9" type="ORF">DSM106972_044030</name>
</gene>
<dbReference type="SUPFAM" id="SSF103473">
    <property type="entry name" value="MFS general substrate transporter"/>
    <property type="match status" value="1"/>
</dbReference>
<dbReference type="PANTHER" id="PTHR23513">
    <property type="entry name" value="INTEGRAL MEMBRANE EFFLUX PROTEIN-RELATED"/>
    <property type="match status" value="1"/>
</dbReference>
<dbReference type="GO" id="GO:0022857">
    <property type="term" value="F:transmembrane transporter activity"/>
    <property type="evidence" value="ECO:0007669"/>
    <property type="project" value="InterPro"/>
</dbReference>
<sequence>MAASAISTSMWSPLKQQVFRALWIASAISSVGTWMHDVGAAWLMTTLAPNSPILVALLQAASSLPFFLLALPAGAIADVVDRRQVLLYTQSWMLLVATSLGLLTVTGIVAPSNPASPWILLGLTFAMSIGSSMNMPVWQAVTPELVTKEELPQAVTLSGIVVNLSRSIGPALAGIIIASAGTGVVFLLNAASFISVIWVIYTWKRVHQQSVLPAERVVGAIQAGVRYVSNAPVFQSIIFRTIGYIFFASALFALLPLLARKELKLDALGYGIILGFWGIGGLAGAFVLPKLRQKFSIDRIVAGCSAVMGLMMLIIASQRNFYITCAVMLLVGISSLGVMVSLNVAAQSAVPNWVKARALSVQLLVFQGGMSLGSLLWGTLAQHTTLSTSLAAAGIGLLVAIFITARFRLKCSELLDLRASLHWDQPTHAFEPCPNDGPVLVTLEYYIDPNKAEEFTLAMQALAQIRRRDGAIQWGLYQDVSNPSRFVETALVESWAEHRRQFERVTVSDKVIEDRVLAYHIGSEAPKVSEMLYSKKRVESAEC</sequence>
<organism evidence="9 10">
    <name type="scientific">Dulcicalothrix desertica PCC 7102</name>
    <dbReference type="NCBI Taxonomy" id="232991"/>
    <lineage>
        <taxon>Bacteria</taxon>
        <taxon>Bacillati</taxon>
        <taxon>Cyanobacteriota</taxon>
        <taxon>Cyanophyceae</taxon>
        <taxon>Nostocales</taxon>
        <taxon>Calotrichaceae</taxon>
        <taxon>Dulcicalothrix</taxon>
    </lineage>
</organism>
<dbReference type="AlphaFoldDB" id="A0A433VFG8"/>
<dbReference type="Gene3D" id="1.20.1250.20">
    <property type="entry name" value="MFS general substrate transporter like domains"/>
    <property type="match status" value="1"/>
</dbReference>
<feature type="transmembrane region" description="Helical" evidence="7">
    <location>
        <begin position="56"/>
        <end position="80"/>
    </location>
</feature>
<feature type="transmembrane region" description="Helical" evidence="7">
    <location>
        <begin position="358"/>
        <end position="380"/>
    </location>
</feature>
<reference evidence="9" key="2">
    <citation type="journal article" date="2019" name="Genome Biol. Evol.">
        <title>Day and night: Metabolic profiles and evolutionary relationships of six axenic non-marine cyanobacteria.</title>
        <authorList>
            <person name="Will S.E."/>
            <person name="Henke P."/>
            <person name="Boedeker C."/>
            <person name="Huang S."/>
            <person name="Brinkmann H."/>
            <person name="Rohde M."/>
            <person name="Jarek M."/>
            <person name="Friedl T."/>
            <person name="Seufert S."/>
            <person name="Schumacher M."/>
            <person name="Overmann J."/>
            <person name="Neumann-Schaal M."/>
            <person name="Petersen J."/>
        </authorList>
    </citation>
    <scope>NUCLEOTIDE SEQUENCE [LARGE SCALE GENOMIC DNA]</scope>
    <source>
        <strain evidence="9">PCC 7102</strain>
    </source>
</reference>
<dbReference type="PROSITE" id="PS50850">
    <property type="entry name" value="MFS"/>
    <property type="match status" value="1"/>
</dbReference>
<evidence type="ECO:0000256" key="4">
    <source>
        <dbReference type="ARBA" id="ARBA00022692"/>
    </source>
</evidence>
<dbReference type="RefSeq" id="WP_233787404.1">
    <property type="nucleotide sequence ID" value="NZ_RSCL01000010.1"/>
</dbReference>